<feature type="transmembrane region" description="Helical" evidence="16">
    <location>
        <begin position="599"/>
        <end position="618"/>
    </location>
</feature>
<keyword evidence="6" id="KW-0808">Transferase</keyword>
<evidence type="ECO:0000256" key="8">
    <source>
        <dbReference type="ARBA" id="ARBA00022741"/>
    </source>
</evidence>
<dbReference type="SUPFAM" id="SSF52172">
    <property type="entry name" value="CheY-like"/>
    <property type="match status" value="1"/>
</dbReference>
<dbReference type="PROSITE" id="PS50112">
    <property type="entry name" value="PAS"/>
    <property type="match status" value="1"/>
</dbReference>
<evidence type="ECO:0000259" key="18">
    <source>
        <dbReference type="PROSITE" id="PS50110"/>
    </source>
</evidence>
<feature type="transmembrane region" description="Helical" evidence="16">
    <location>
        <begin position="33"/>
        <end position="56"/>
    </location>
</feature>
<dbReference type="SMART" id="SM00448">
    <property type="entry name" value="REC"/>
    <property type="match status" value="1"/>
</dbReference>
<evidence type="ECO:0000256" key="7">
    <source>
        <dbReference type="ARBA" id="ARBA00022692"/>
    </source>
</evidence>
<keyword evidence="11 16" id="KW-1133">Transmembrane helix</keyword>
<dbReference type="CDD" id="cd00082">
    <property type="entry name" value="HisKA"/>
    <property type="match status" value="1"/>
</dbReference>
<dbReference type="InterPro" id="IPR004358">
    <property type="entry name" value="Sig_transdc_His_kin-like_C"/>
</dbReference>
<evidence type="ECO:0000256" key="11">
    <source>
        <dbReference type="ARBA" id="ARBA00022989"/>
    </source>
</evidence>
<sequence>MIIGIAMSMLGTALYYFSIILDDGSMLNFRSIVYLLAAYYGGGGTAFITFAGLWMFRINAGFWPSIENFDYALYELLFVLFASLNFKYIHQFNLRWFSGSLLFISVYQFTMVLTYPSTPYSHGIILLSQIVCMLLVVLFVYFLNQNHQYRQLVVQKEQEMLEMLRRQPGFTFKLRKLNGKFEFLLLEGEMLSHLGMDMRSLEQSFQLGTINALPQEKIQFLKTQFNRAWRGEHFFFEIEHKGYYALVKLGPFLEGKVVKYVIGYGLDITEHRAVRRRIQESEERYRLLERVSSNWVAGLDNRGNIVSVNHKFLDVLQADRQQVIGRALADLLVMEKSDCWATVLREVISSKTNHEAELTFRIGESDELHVRVHLYPIKSSGSSEQIKAVFQDMTDQYRRVKADKASQAKSEFLALMSHELRTPLNSITSFSSLLQRTPLTPQQQDYLGKITVSSQSLLALVNDILDFSRIEAGMFNVENVPFSLEDVFKRVADQISTAIGNKDIEIIFHTDPELPLTVIGDPFRLEQVLINLLNNAIKFTDEGYVIFHAEVLTLEDQHVEVRFEVEDTGIGISPEQMERLFVPFSQAEPSTYRKYGGSGLGLVICYLLITSLGGSLQVESVLGEYSMFTFELVYELTEVEDRSFLPTYPLLYAVNDVMIVESDRRVAENLEQMLRSFGLRPKIYSSFHEALVNDNYDYERDESFSLLIMLDMDMKHVHDEPDWEYLMNRLRGTRIQVFGYTRGISEDALVAKQNFINPKAVLFKPITRVGLFETLLTLQDGEVQNLNQITNQDESSERINQGAILVAEDHEINQIAIRALLQQLGFEVKVVKDGEEVLSELHVQPWKLILMDLFMPRMDGLEAVKHIRQMRQYDHLPVIALTANSMKKDHKEYIEAGMNAVLTKPIDEQQLQDVLTAWIDLKGLHDIRGIDTDKALKQMDNKPHILQYALNKFALEYSGFEQKIQTYLEQKQMNEVVRSTHSLKGVAAHLHAAKLLQAVLHLESLLSVPSFEGELTSILEQVQQEIDHISESLPW</sequence>
<evidence type="ECO:0000256" key="1">
    <source>
        <dbReference type="ARBA" id="ARBA00000085"/>
    </source>
</evidence>
<dbReference type="InterPro" id="IPR035965">
    <property type="entry name" value="PAS-like_dom_sf"/>
</dbReference>
<evidence type="ECO:0000256" key="14">
    <source>
        <dbReference type="PROSITE-ProRule" id="PRU00110"/>
    </source>
</evidence>
<comment type="subcellular location">
    <subcellularLocation>
        <location evidence="2">Cell membrane</location>
        <topology evidence="2">Multi-pass membrane protein</topology>
    </subcellularLocation>
</comment>
<dbReference type="InterPro" id="IPR036641">
    <property type="entry name" value="HPT_dom_sf"/>
</dbReference>
<accession>A0ABS7KKP5</accession>
<evidence type="ECO:0000256" key="10">
    <source>
        <dbReference type="ARBA" id="ARBA00022840"/>
    </source>
</evidence>
<comment type="catalytic activity">
    <reaction evidence="1">
        <text>ATP + protein L-histidine = ADP + protein N-phospho-L-histidine.</text>
        <dbReference type="EC" id="2.7.13.3"/>
    </reaction>
</comment>
<evidence type="ECO:0000256" key="2">
    <source>
        <dbReference type="ARBA" id="ARBA00004651"/>
    </source>
</evidence>
<keyword evidence="13 16" id="KW-0472">Membrane</keyword>
<evidence type="ECO:0000256" key="5">
    <source>
        <dbReference type="ARBA" id="ARBA00022553"/>
    </source>
</evidence>
<dbReference type="Gene3D" id="1.10.287.130">
    <property type="match status" value="1"/>
</dbReference>
<dbReference type="SMART" id="SM00388">
    <property type="entry name" value="HisKA"/>
    <property type="match status" value="1"/>
</dbReference>
<evidence type="ECO:0000256" key="13">
    <source>
        <dbReference type="ARBA" id="ARBA00023136"/>
    </source>
</evidence>
<dbReference type="SMART" id="SM00091">
    <property type="entry name" value="PAS"/>
    <property type="match status" value="1"/>
</dbReference>
<dbReference type="Proteomes" id="UP000706031">
    <property type="component" value="Unassembled WGS sequence"/>
</dbReference>
<dbReference type="PROSITE" id="PS50894">
    <property type="entry name" value="HPT"/>
    <property type="match status" value="1"/>
</dbReference>
<dbReference type="CDD" id="cd16922">
    <property type="entry name" value="HATPase_EvgS-ArcB-TorS-like"/>
    <property type="match status" value="1"/>
</dbReference>
<dbReference type="InterPro" id="IPR036890">
    <property type="entry name" value="HATPase_C_sf"/>
</dbReference>
<dbReference type="NCBIfam" id="TIGR00229">
    <property type="entry name" value="sensory_box"/>
    <property type="match status" value="1"/>
</dbReference>
<feature type="transmembrane region" description="Helical" evidence="16">
    <location>
        <begin position="71"/>
        <end position="89"/>
    </location>
</feature>
<dbReference type="SUPFAM" id="SSF47384">
    <property type="entry name" value="Homodimeric domain of signal transducing histidine kinase"/>
    <property type="match status" value="1"/>
</dbReference>
<dbReference type="PANTHER" id="PTHR45339:SF1">
    <property type="entry name" value="HYBRID SIGNAL TRANSDUCTION HISTIDINE KINASE J"/>
    <property type="match status" value="1"/>
</dbReference>
<dbReference type="InterPro" id="IPR011006">
    <property type="entry name" value="CheY-like_superfamily"/>
</dbReference>
<dbReference type="InterPro" id="IPR001789">
    <property type="entry name" value="Sig_transdc_resp-reg_receiver"/>
</dbReference>
<feature type="transmembrane region" description="Helical" evidence="16">
    <location>
        <begin position="6"/>
        <end position="21"/>
    </location>
</feature>
<dbReference type="SUPFAM" id="SSF55874">
    <property type="entry name" value="ATPase domain of HSP90 chaperone/DNA topoisomerase II/histidine kinase"/>
    <property type="match status" value="1"/>
</dbReference>
<dbReference type="PRINTS" id="PR00344">
    <property type="entry name" value="BCTRLSENSOR"/>
</dbReference>
<name>A0ABS7KKP5_9BACL</name>
<evidence type="ECO:0000256" key="4">
    <source>
        <dbReference type="ARBA" id="ARBA00022475"/>
    </source>
</evidence>
<dbReference type="Pfam" id="PF00072">
    <property type="entry name" value="Response_reg"/>
    <property type="match status" value="1"/>
</dbReference>
<dbReference type="Gene3D" id="3.40.50.2300">
    <property type="match status" value="1"/>
</dbReference>
<evidence type="ECO:0000256" key="6">
    <source>
        <dbReference type="ARBA" id="ARBA00022679"/>
    </source>
</evidence>
<dbReference type="InterPro" id="IPR005467">
    <property type="entry name" value="His_kinase_dom"/>
</dbReference>
<evidence type="ECO:0000256" key="12">
    <source>
        <dbReference type="ARBA" id="ARBA00023012"/>
    </source>
</evidence>
<evidence type="ECO:0000259" key="19">
    <source>
        <dbReference type="PROSITE" id="PS50112"/>
    </source>
</evidence>
<feature type="transmembrane region" description="Helical" evidence="16">
    <location>
        <begin position="96"/>
        <end position="115"/>
    </location>
</feature>
<dbReference type="Pfam" id="PF02518">
    <property type="entry name" value="HATPase_c"/>
    <property type="match status" value="1"/>
</dbReference>
<gene>
    <name evidence="21" type="ORF">H7T88_16160</name>
</gene>
<dbReference type="SUPFAM" id="SSF47226">
    <property type="entry name" value="Histidine-containing phosphotransfer domain, HPT domain"/>
    <property type="match status" value="1"/>
</dbReference>
<comment type="caution">
    <text evidence="21">The sequence shown here is derived from an EMBL/GenBank/DDBJ whole genome shotgun (WGS) entry which is preliminary data.</text>
</comment>
<dbReference type="PROSITE" id="PS50110">
    <property type="entry name" value="RESPONSE_REGULATORY"/>
    <property type="match status" value="1"/>
</dbReference>
<feature type="modified residue" description="Phosphohistidine" evidence="14">
    <location>
        <position position="981"/>
    </location>
</feature>
<keyword evidence="9" id="KW-0418">Kinase</keyword>
<protein>
    <recommendedName>
        <fullName evidence="3">histidine kinase</fullName>
        <ecNumber evidence="3">2.7.13.3</ecNumber>
    </recommendedName>
</protein>
<feature type="domain" description="Response regulatory" evidence="18">
    <location>
        <begin position="803"/>
        <end position="919"/>
    </location>
</feature>
<feature type="transmembrane region" description="Helical" evidence="16">
    <location>
        <begin position="121"/>
        <end position="143"/>
    </location>
</feature>
<dbReference type="Pfam" id="PF13426">
    <property type="entry name" value="PAS_9"/>
    <property type="match status" value="1"/>
</dbReference>
<feature type="domain" description="HPt" evidence="20">
    <location>
        <begin position="942"/>
        <end position="1035"/>
    </location>
</feature>
<evidence type="ECO:0000256" key="3">
    <source>
        <dbReference type="ARBA" id="ARBA00012438"/>
    </source>
</evidence>
<keyword evidence="4" id="KW-1003">Cell membrane</keyword>
<dbReference type="CDD" id="cd00130">
    <property type="entry name" value="PAS"/>
    <property type="match status" value="1"/>
</dbReference>
<dbReference type="SUPFAM" id="SSF55785">
    <property type="entry name" value="PYP-like sensor domain (PAS domain)"/>
    <property type="match status" value="1"/>
</dbReference>
<evidence type="ECO:0000256" key="9">
    <source>
        <dbReference type="ARBA" id="ARBA00022777"/>
    </source>
</evidence>
<evidence type="ECO:0000259" key="17">
    <source>
        <dbReference type="PROSITE" id="PS50109"/>
    </source>
</evidence>
<dbReference type="EMBL" id="JACLIC010000024">
    <property type="protein sequence ID" value="MBY0204759.1"/>
    <property type="molecule type" value="Genomic_DNA"/>
</dbReference>
<feature type="modified residue" description="4-aspartylphosphate" evidence="15">
    <location>
        <position position="852"/>
    </location>
</feature>
<evidence type="ECO:0000313" key="21">
    <source>
        <dbReference type="EMBL" id="MBY0204759.1"/>
    </source>
</evidence>
<reference evidence="21 22" key="1">
    <citation type="submission" date="2020-08" db="EMBL/GenBank/DDBJ databases">
        <title>Fungal Genomes of the International Space Station.</title>
        <authorList>
            <person name="Seuylemezian A."/>
            <person name="Singh N.K."/>
            <person name="Wood J."/>
            <person name="Venkateswaran K."/>
        </authorList>
    </citation>
    <scope>NUCLEOTIDE SEQUENCE [LARGE SCALE GENOMIC DNA]</scope>
    <source>
        <strain evidence="21 22">S/N-304-OC-R4</strain>
    </source>
</reference>
<proteinExistence type="predicted"/>
<keyword evidence="5 15" id="KW-0597">Phosphoprotein</keyword>
<dbReference type="EC" id="2.7.13.3" evidence="3"/>
<dbReference type="SMART" id="SM00387">
    <property type="entry name" value="HATPase_c"/>
    <property type="match status" value="1"/>
</dbReference>
<keyword evidence="7 16" id="KW-0812">Transmembrane</keyword>
<evidence type="ECO:0000313" key="22">
    <source>
        <dbReference type="Proteomes" id="UP000706031"/>
    </source>
</evidence>
<keyword evidence="22" id="KW-1185">Reference proteome</keyword>
<dbReference type="PANTHER" id="PTHR45339">
    <property type="entry name" value="HYBRID SIGNAL TRANSDUCTION HISTIDINE KINASE J"/>
    <property type="match status" value="1"/>
</dbReference>
<dbReference type="Pfam" id="PF01627">
    <property type="entry name" value="Hpt"/>
    <property type="match status" value="1"/>
</dbReference>
<dbReference type="CDD" id="cd17546">
    <property type="entry name" value="REC_hyHK_CKI1_RcsC-like"/>
    <property type="match status" value="1"/>
</dbReference>
<keyword evidence="8" id="KW-0547">Nucleotide-binding</keyword>
<dbReference type="Gene3D" id="3.30.450.20">
    <property type="entry name" value="PAS domain"/>
    <property type="match status" value="1"/>
</dbReference>
<evidence type="ECO:0000256" key="15">
    <source>
        <dbReference type="PROSITE-ProRule" id="PRU00169"/>
    </source>
</evidence>
<dbReference type="Pfam" id="PF00512">
    <property type="entry name" value="HisKA"/>
    <property type="match status" value="1"/>
</dbReference>
<feature type="domain" description="PAS" evidence="19">
    <location>
        <begin position="281"/>
        <end position="351"/>
    </location>
</feature>
<dbReference type="Gene3D" id="1.20.120.160">
    <property type="entry name" value="HPT domain"/>
    <property type="match status" value="1"/>
</dbReference>
<keyword evidence="10" id="KW-0067">ATP-binding</keyword>
<dbReference type="InterPro" id="IPR003661">
    <property type="entry name" value="HisK_dim/P_dom"/>
</dbReference>
<keyword evidence="12" id="KW-0902">Two-component regulatory system</keyword>
<dbReference type="PROSITE" id="PS50109">
    <property type="entry name" value="HIS_KIN"/>
    <property type="match status" value="1"/>
</dbReference>
<evidence type="ECO:0000259" key="20">
    <source>
        <dbReference type="PROSITE" id="PS50894"/>
    </source>
</evidence>
<dbReference type="InterPro" id="IPR000014">
    <property type="entry name" value="PAS"/>
</dbReference>
<dbReference type="Gene3D" id="3.30.565.10">
    <property type="entry name" value="Histidine kinase-like ATPase, C-terminal domain"/>
    <property type="match status" value="1"/>
</dbReference>
<dbReference type="InterPro" id="IPR036097">
    <property type="entry name" value="HisK_dim/P_sf"/>
</dbReference>
<organism evidence="21 22">
    <name type="scientific">Paenibacillus cucumis</name>
    <name type="common">ex Kampfer et al. 2016</name>
    <dbReference type="NCBI Taxonomy" id="1776858"/>
    <lineage>
        <taxon>Bacteria</taxon>
        <taxon>Bacillati</taxon>
        <taxon>Bacillota</taxon>
        <taxon>Bacilli</taxon>
        <taxon>Bacillales</taxon>
        <taxon>Paenibacillaceae</taxon>
        <taxon>Paenibacillus</taxon>
    </lineage>
</organism>
<dbReference type="InterPro" id="IPR008207">
    <property type="entry name" value="Sig_transdc_His_kin_Hpt_dom"/>
</dbReference>
<feature type="domain" description="Histidine kinase" evidence="17">
    <location>
        <begin position="415"/>
        <end position="636"/>
    </location>
</feature>
<evidence type="ECO:0000256" key="16">
    <source>
        <dbReference type="SAM" id="Phobius"/>
    </source>
</evidence>
<dbReference type="InterPro" id="IPR003594">
    <property type="entry name" value="HATPase_dom"/>
</dbReference>